<sequence>MNTTNPYGSAQSTNNLDPSQDPGPSQNSNNPIPQEPPMVSNPGLTNPVSDTAVPTYVTVNDTSTPVQNNPTQNPPVGTQPLQQPTPIQNLNMAQVVNPIENSNPQNNLQATNVVRTTNTPVANPDVNNLPPLPTSTTVVDPKKGLPKILKILIFVVLIIFVLTTLSVVVFGINYLKDNHVPLVSGFTETILLSEGEQFSSRMEYLFDLGMYKALTAENSPFKPDFNPEEIKPLGADKIIEEVENAEQINYETSFSMKYSLAQPLQPVLGIKDPGEISDDSISKILSSREGNINFSSQDSIQFNNQDRARNITNIEFEVPGVNLNTGFETRIIDNLIFFNLDRFPRNDYVKVEEIEGRWLMFDPESLVDDLGLEEGQATTTPTNPLNVFNTFSGMEQEELKKEDYDKIVQLINSSAVQNSITSSYDEKVSETNARCFVMALTQNNIYNIYKQAGRLFDNNYDEDDYQFVLDSDFPFSKSDLTLCFAKLESYPVKISYEFTLDDDNGNLEGVFEFKMTGMEMITPIEKPNDPTTFTLEDFEELINEDIYATPEPMLYDVDYDFDDLDDDSTEGFYTKSNVCEYLSFYSVCDLCTINSPDCQPCLDKYNDLIENGTPMTIEERDTCL</sequence>
<keyword evidence="2" id="KW-0812">Transmembrane</keyword>
<feature type="compositionally biased region" description="Low complexity" evidence="1">
    <location>
        <begin position="64"/>
        <end position="79"/>
    </location>
</feature>
<reference evidence="3" key="1">
    <citation type="submission" date="2020-04" db="EMBL/GenBank/DDBJ databases">
        <authorList>
            <person name="Zhang T."/>
        </authorList>
    </citation>
    <scope>NUCLEOTIDE SEQUENCE</scope>
    <source>
        <strain evidence="3">HKST-UBA15</strain>
    </source>
</reference>
<evidence type="ECO:0000313" key="3">
    <source>
        <dbReference type="EMBL" id="MCA9380618.1"/>
    </source>
</evidence>
<protein>
    <submittedName>
        <fullName evidence="3">Uncharacterized protein</fullName>
    </submittedName>
</protein>
<gene>
    <name evidence="3" type="ORF">KC675_05570</name>
</gene>
<name>A0A955IC15_9BACT</name>
<dbReference type="Proteomes" id="UP000745577">
    <property type="component" value="Unassembled WGS sequence"/>
</dbReference>
<evidence type="ECO:0000256" key="1">
    <source>
        <dbReference type="SAM" id="MobiDB-lite"/>
    </source>
</evidence>
<evidence type="ECO:0000256" key="2">
    <source>
        <dbReference type="SAM" id="Phobius"/>
    </source>
</evidence>
<dbReference type="EMBL" id="JAGQLL010000103">
    <property type="protein sequence ID" value="MCA9380618.1"/>
    <property type="molecule type" value="Genomic_DNA"/>
</dbReference>
<comment type="caution">
    <text evidence="3">The sequence shown here is derived from an EMBL/GenBank/DDBJ whole genome shotgun (WGS) entry which is preliminary data.</text>
</comment>
<keyword evidence="2" id="KW-0472">Membrane</keyword>
<keyword evidence="2" id="KW-1133">Transmembrane helix</keyword>
<accession>A0A955IC15</accession>
<proteinExistence type="predicted"/>
<feature type="region of interest" description="Disordered" evidence="1">
    <location>
        <begin position="60"/>
        <end position="79"/>
    </location>
</feature>
<feature type="region of interest" description="Disordered" evidence="1">
    <location>
        <begin position="1"/>
        <end position="51"/>
    </location>
</feature>
<evidence type="ECO:0000313" key="4">
    <source>
        <dbReference type="Proteomes" id="UP000745577"/>
    </source>
</evidence>
<feature type="compositionally biased region" description="Polar residues" evidence="1">
    <location>
        <begin position="1"/>
        <end position="32"/>
    </location>
</feature>
<reference evidence="3" key="2">
    <citation type="journal article" date="2021" name="Microbiome">
        <title>Successional dynamics and alternative stable states in a saline activated sludge microbial community over 9 years.</title>
        <authorList>
            <person name="Wang Y."/>
            <person name="Ye J."/>
            <person name="Ju F."/>
            <person name="Liu L."/>
            <person name="Boyd J.A."/>
            <person name="Deng Y."/>
            <person name="Parks D.H."/>
            <person name="Jiang X."/>
            <person name="Yin X."/>
            <person name="Woodcroft B.J."/>
            <person name="Tyson G.W."/>
            <person name="Hugenholtz P."/>
            <person name="Polz M.F."/>
            <person name="Zhang T."/>
        </authorList>
    </citation>
    <scope>NUCLEOTIDE SEQUENCE</scope>
    <source>
        <strain evidence="3">HKST-UBA15</strain>
    </source>
</reference>
<organism evidence="3 4">
    <name type="scientific">Candidatus Dojkabacteria bacterium</name>
    <dbReference type="NCBI Taxonomy" id="2099670"/>
    <lineage>
        <taxon>Bacteria</taxon>
        <taxon>Candidatus Dojkabacteria</taxon>
    </lineage>
</organism>
<feature type="transmembrane region" description="Helical" evidence="2">
    <location>
        <begin position="151"/>
        <end position="175"/>
    </location>
</feature>
<dbReference type="AlphaFoldDB" id="A0A955IC15"/>